<keyword evidence="3" id="KW-0520">NAD</keyword>
<dbReference type="SUPFAM" id="SSF51735">
    <property type="entry name" value="NAD(P)-binding Rossmann-fold domains"/>
    <property type="match status" value="1"/>
</dbReference>
<dbReference type="GO" id="GO:0006629">
    <property type="term" value="P:lipid metabolic process"/>
    <property type="evidence" value="ECO:0007669"/>
    <property type="project" value="UniProtKB-KW"/>
</dbReference>
<name>A0A8J5C8F7_ZINOF</name>
<protein>
    <recommendedName>
        <fullName evidence="7">Short-chain alcohol dehydrogenase</fullName>
    </recommendedName>
</protein>
<proteinExistence type="inferred from homology"/>
<dbReference type="InterPro" id="IPR036291">
    <property type="entry name" value="NAD(P)-bd_dom_sf"/>
</dbReference>
<dbReference type="Pfam" id="PF13561">
    <property type="entry name" value="adh_short_C2"/>
    <property type="match status" value="1"/>
</dbReference>
<dbReference type="Gene3D" id="3.40.50.720">
    <property type="entry name" value="NAD(P)-binding Rossmann-like Domain"/>
    <property type="match status" value="1"/>
</dbReference>
<dbReference type="AlphaFoldDB" id="A0A8J5C8F7"/>
<dbReference type="PRINTS" id="PR00081">
    <property type="entry name" value="GDHRDH"/>
</dbReference>
<gene>
    <name evidence="5" type="ORF">ZIOFF_071557</name>
</gene>
<dbReference type="EMBL" id="JACMSC010000021">
    <property type="protein sequence ID" value="KAG6470484.1"/>
    <property type="molecule type" value="Genomic_DNA"/>
</dbReference>
<dbReference type="InterPro" id="IPR002347">
    <property type="entry name" value="SDR_fam"/>
</dbReference>
<accession>A0A8J5C8F7</accession>
<evidence type="ECO:0000256" key="1">
    <source>
        <dbReference type="ARBA" id="ARBA00006484"/>
    </source>
</evidence>
<keyword evidence="6" id="KW-1185">Reference proteome</keyword>
<keyword evidence="4" id="KW-0443">Lipid metabolism</keyword>
<dbReference type="Proteomes" id="UP000734854">
    <property type="component" value="Unassembled WGS sequence"/>
</dbReference>
<evidence type="ECO:0000313" key="6">
    <source>
        <dbReference type="Proteomes" id="UP000734854"/>
    </source>
</evidence>
<dbReference type="PANTHER" id="PTHR43180">
    <property type="entry name" value="3-OXOACYL-(ACYL-CARRIER-PROTEIN) REDUCTASE (AFU_ORTHOLOGUE AFUA_6G11210)"/>
    <property type="match status" value="1"/>
</dbReference>
<evidence type="ECO:0000256" key="2">
    <source>
        <dbReference type="ARBA" id="ARBA00023002"/>
    </source>
</evidence>
<keyword evidence="2" id="KW-0560">Oxidoreductase</keyword>
<organism evidence="5 6">
    <name type="scientific">Zingiber officinale</name>
    <name type="common">Ginger</name>
    <name type="synonym">Amomum zingiber</name>
    <dbReference type="NCBI Taxonomy" id="94328"/>
    <lineage>
        <taxon>Eukaryota</taxon>
        <taxon>Viridiplantae</taxon>
        <taxon>Streptophyta</taxon>
        <taxon>Embryophyta</taxon>
        <taxon>Tracheophyta</taxon>
        <taxon>Spermatophyta</taxon>
        <taxon>Magnoliopsida</taxon>
        <taxon>Liliopsida</taxon>
        <taxon>Zingiberales</taxon>
        <taxon>Zingiberaceae</taxon>
        <taxon>Zingiber</taxon>
    </lineage>
</organism>
<dbReference type="PANTHER" id="PTHR43180:SF28">
    <property type="entry name" value="NAD(P)-BINDING ROSSMANN-FOLD SUPERFAMILY PROTEIN"/>
    <property type="match status" value="1"/>
</dbReference>
<evidence type="ECO:0000313" key="5">
    <source>
        <dbReference type="EMBL" id="KAG6470484.1"/>
    </source>
</evidence>
<sequence>MAVNIRSVVLGIKHAAWVMVPRHAGSILCTGSITGLVGRLVPLTYSLSKAAVAAVVRLSAAKLSNHGIRVNCISSVELPTPFRIKAIREIFLDMEEQRAVEMIELSSAELAGTKCEVEDVAKAATFLALDEAMYISGHNLVVDGGFTTSKRLKLSP</sequence>
<comment type="caution">
    <text evidence="5">The sequence shown here is derived from an EMBL/GenBank/DDBJ whole genome shotgun (WGS) entry which is preliminary data.</text>
</comment>
<evidence type="ECO:0008006" key="7">
    <source>
        <dbReference type="Google" id="ProtNLM"/>
    </source>
</evidence>
<evidence type="ECO:0000256" key="4">
    <source>
        <dbReference type="ARBA" id="ARBA00023098"/>
    </source>
</evidence>
<dbReference type="GO" id="GO:0016491">
    <property type="term" value="F:oxidoreductase activity"/>
    <property type="evidence" value="ECO:0007669"/>
    <property type="project" value="UniProtKB-KW"/>
</dbReference>
<reference evidence="5 6" key="1">
    <citation type="submission" date="2020-08" db="EMBL/GenBank/DDBJ databases">
        <title>Plant Genome Project.</title>
        <authorList>
            <person name="Zhang R.-G."/>
        </authorList>
    </citation>
    <scope>NUCLEOTIDE SEQUENCE [LARGE SCALE GENOMIC DNA]</scope>
    <source>
        <tissue evidence="5">Rhizome</tissue>
    </source>
</reference>
<evidence type="ECO:0000256" key="3">
    <source>
        <dbReference type="ARBA" id="ARBA00023027"/>
    </source>
</evidence>
<comment type="similarity">
    <text evidence="1">Belongs to the short-chain dehydrogenases/reductases (SDR) family.</text>
</comment>